<gene>
    <name evidence="19" type="ORF">M5G11_04805</name>
</gene>
<dbReference type="Pfam" id="PF07660">
    <property type="entry name" value="STN"/>
    <property type="match status" value="1"/>
</dbReference>
<dbReference type="Gene3D" id="2.170.130.10">
    <property type="entry name" value="TonB-dependent receptor, plug domain"/>
    <property type="match status" value="1"/>
</dbReference>
<feature type="region of interest" description="Disordered" evidence="17">
    <location>
        <begin position="1"/>
        <end position="26"/>
    </location>
</feature>
<evidence type="ECO:0000256" key="9">
    <source>
        <dbReference type="ARBA" id="ARBA00023065"/>
    </source>
</evidence>
<dbReference type="InterPro" id="IPR012910">
    <property type="entry name" value="Plug_dom"/>
</dbReference>
<dbReference type="Pfam" id="PF07715">
    <property type="entry name" value="Plug"/>
    <property type="match status" value="1"/>
</dbReference>
<dbReference type="EMBL" id="JAMDGY010000013">
    <property type="protein sequence ID" value="MDD0989850.1"/>
    <property type="molecule type" value="Genomic_DNA"/>
</dbReference>
<keyword evidence="9" id="KW-0406">Ion transport</keyword>
<evidence type="ECO:0000256" key="3">
    <source>
        <dbReference type="ARBA" id="ARBA00022448"/>
    </source>
</evidence>
<dbReference type="PANTHER" id="PTHR30442:SF0">
    <property type="entry name" value="FE(3+) DICITRATE TRANSPORT PROTEIN FECA"/>
    <property type="match status" value="1"/>
</dbReference>
<evidence type="ECO:0000256" key="12">
    <source>
        <dbReference type="ARBA" id="ARBA00023170"/>
    </source>
</evidence>
<keyword evidence="20" id="KW-1185">Reference proteome</keyword>
<evidence type="ECO:0000256" key="17">
    <source>
        <dbReference type="SAM" id="MobiDB-lite"/>
    </source>
</evidence>
<name>A0ABT5NNW1_9PSED</name>
<evidence type="ECO:0000256" key="6">
    <source>
        <dbReference type="ARBA" id="ARBA00022692"/>
    </source>
</evidence>
<keyword evidence="6 14" id="KW-0812">Transmembrane</keyword>
<organism evidence="19 20">
    <name type="scientific">Pseudomonas fontis</name>
    <dbReference type="NCBI Taxonomy" id="2942633"/>
    <lineage>
        <taxon>Bacteria</taxon>
        <taxon>Pseudomonadati</taxon>
        <taxon>Pseudomonadota</taxon>
        <taxon>Gammaproteobacteria</taxon>
        <taxon>Pseudomonadales</taxon>
        <taxon>Pseudomonadaceae</taxon>
        <taxon>Pseudomonas</taxon>
    </lineage>
</organism>
<evidence type="ECO:0000256" key="7">
    <source>
        <dbReference type="ARBA" id="ARBA00022729"/>
    </source>
</evidence>
<dbReference type="SMART" id="SM00965">
    <property type="entry name" value="STN"/>
    <property type="match status" value="1"/>
</dbReference>
<evidence type="ECO:0000313" key="19">
    <source>
        <dbReference type="EMBL" id="MDD0989850.1"/>
    </source>
</evidence>
<dbReference type="SUPFAM" id="SSF56935">
    <property type="entry name" value="Porins"/>
    <property type="match status" value="1"/>
</dbReference>
<sequence length="829" mass="89914">MQLTLSGHSGHLDDVNNNKCSPRSSSRSRWLPLALALAVSSGIANSYADQAPAAIHIQAQSLASALSQLGQQTSLQLFFSPELVAGKQAPAVSGNLAPEQALQALLQGSGLTYEISQGTVVLHAAQAPGAQASGTLELAPTDISMVGDWLGDAQERVVQNHAGARTVVRREAMVEQGAMNVRDVLKGIPGVQVQDSNGTGGSDLSLNVGVRGLTSRLSPRSTVLIDGIPAAFAPYGQPQLSMAPISSGNLDSIDVVRGAGSVRYGPQNVGGVINFVTRAIPEKATGELSTTMQTSRHGGWKHIESAFLGGTADNGLGAALIYSGVNGNGYRSSNNGNDIDDVLLKTHWALTEQDELSLNFHYYDGKADMPGGLTQAQFDKDPYQSDRDYDSFSGRRKDVSLKYLRQIDDVTQFEVLTYYTDSFRGSSIAARDQKTLSFYPRNYHTFAIEPRVSRLFFAGPVTQEVSVGYRYLKEAMHEQTSRLALVNNVPTVTPTSDGHVYQDRTGGTEASAYYIDDKIDVGNWTITPGIRFEHINTDWRDRPVPGVNYVPVPEKNRSISSNEPLPALSVMYHLSDAWKLFANYETSFGSLQYFQLGQGGNGDSTANGLEPEKAKTYEIGTRYSDGTWGGELTAFYIDFDDELQYISNDVGWTNLGATKHQGIEASAHYDLGAFNPLLQGLSANAGFTYTRATYEGEIPGFKGRDLPFYSRQVVNAGLRYEVDRWTWNLDAFAQSKQRAPGTGMNADGSFTGNYITTPSADGQYGDIPGYVTWSARGGYDFGKELSNLKVGVGVKNIFDKQYYTRSSDNNSGIYLGEPRTVYVQASVGF</sequence>
<keyword evidence="11 14" id="KW-0472">Membrane</keyword>
<reference evidence="19 20" key="1">
    <citation type="submission" date="2022-05" db="EMBL/GenBank/DDBJ databases">
        <title>Novel Pseudomonas spp. Isolated from a Rainbow Trout Aquaculture Facility.</title>
        <authorList>
            <person name="Testerman T."/>
            <person name="Graf J."/>
        </authorList>
    </citation>
    <scope>NUCLEOTIDE SEQUENCE [LARGE SCALE GENOMIC DNA]</scope>
    <source>
        <strain evidence="19 20">ID681</strain>
    </source>
</reference>
<evidence type="ECO:0000256" key="5">
    <source>
        <dbReference type="ARBA" id="ARBA00022496"/>
    </source>
</evidence>
<evidence type="ECO:0000256" key="2">
    <source>
        <dbReference type="ARBA" id="ARBA00009810"/>
    </source>
</evidence>
<keyword evidence="12 19" id="KW-0675">Receptor</keyword>
<evidence type="ECO:0000256" key="4">
    <source>
        <dbReference type="ARBA" id="ARBA00022452"/>
    </source>
</evidence>
<protein>
    <submittedName>
        <fullName evidence="19">TonB-dependent siderophore receptor</fullName>
    </submittedName>
</protein>
<feature type="domain" description="Secretin/TonB short N-terminal" evidence="18">
    <location>
        <begin position="75"/>
        <end position="125"/>
    </location>
</feature>
<evidence type="ECO:0000256" key="11">
    <source>
        <dbReference type="ARBA" id="ARBA00023136"/>
    </source>
</evidence>
<evidence type="ECO:0000313" key="20">
    <source>
        <dbReference type="Proteomes" id="UP001148203"/>
    </source>
</evidence>
<dbReference type="InterPro" id="IPR011662">
    <property type="entry name" value="Secretin/TonB_short_N"/>
</dbReference>
<comment type="similarity">
    <text evidence="2 14 16">Belongs to the TonB-dependent receptor family.</text>
</comment>
<keyword evidence="10 16" id="KW-0798">TonB box</keyword>
<evidence type="ECO:0000256" key="16">
    <source>
        <dbReference type="RuleBase" id="RU003357"/>
    </source>
</evidence>
<keyword evidence="13 14" id="KW-0998">Cell outer membrane</keyword>
<dbReference type="InterPro" id="IPR010917">
    <property type="entry name" value="TonB_rcpt_CS"/>
</dbReference>
<keyword evidence="3 14" id="KW-0813">Transport</keyword>
<feature type="short sequence motif" description="TonB C-terminal box" evidence="15">
    <location>
        <begin position="812"/>
        <end position="829"/>
    </location>
</feature>
<proteinExistence type="inferred from homology"/>
<keyword evidence="8" id="KW-0408">Iron</keyword>
<comment type="subcellular location">
    <subcellularLocation>
        <location evidence="1 14">Cell outer membrane</location>
        <topology evidence="1 14">Multi-pass membrane protein</topology>
    </subcellularLocation>
</comment>
<evidence type="ECO:0000259" key="18">
    <source>
        <dbReference type="SMART" id="SM00965"/>
    </source>
</evidence>
<keyword evidence="4 14" id="KW-1134">Transmembrane beta strand</keyword>
<accession>A0ABT5NNW1</accession>
<keyword evidence="5" id="KW-0410">Iron transport</keyword>
<dbReference type="InterPro" id="IPR000531">
    <property type="entry name" value="Beta-barrel_TonB"/>
</dbReference>
<dbReference type="InterPro" id="IPR036942">
    <property type="entry name" value="Beta-barrel_TonB_sf"/>
</dbReference>
<dbReference type="CDD" id="cd01347">
    <property type="entry name" value="ligand_gated_channel"/>
    <property type="match status" value="1"/>
</dbReference>
<dbReference type="PANTHER" id="PTHR30442">
    <property type="entry name" value="IRON III DICITRATE TRANSPORT PROTEIN FECA"/>
    <property type="match status" value="1"/>
</dbReference>
<evidence type="ECO:0000256" key="15">
    <source>
        <dbReference type="PROSITE-ProRule" id="PRU10144"/>
    </source>
</evidence>
<evidence type="ECO:0000256" key="8">
    <source>
        <dbReference type="ARBA" id="ARBA00023004"/>
    </source>
</evidence>
<evidence type="ECO:0000256" key="1">
    <source>
        <dbReference type="ARBA" id="ARBA00004571"/>
    </source>
</evidence>
<dbReference type="PROSITE" id="PS52016">
    <property type="entry name" value="TONB_DEPENDENT_REC_3"/>
    <property type="match status" value="1"/>
</dbReference>
<evidence type="ECO:0000256" key="14">
    <source>
        <dbReference type="PROSITE-ProRule" id="PRU01360"/>
    </source>
</evidence>
<dbReference type="Gene3D" id="2.40.170.20">
    <property type="entry name" value="TonB-dependent receptor, beta-barrel domain"/>
    <property type="match status" value="1"/>
</dbReference>
<dbReference type="Proteomes" id="UP001148203">
    <property type="component" value="Unassembled WGS sequence"/>
</dbReference>
<dbReference type="Pfam" id="PF00593">
    <property type="entry name" value="TonB_dep_Rec_b-barrel"/>
    <property type="match status" value="1"/>
</dbReference>
<dbReference type="InterPro" id="IPR039426">
    <property type="entry name" value="TonB-dep_rcpt-like"/>
</dbReference>
<dbReference type="Gene3D" id="3.55.50.30">
    <property type="match status" value="1"/>
</dbReference>
<dbReference type="PROSITE" id="PS01156">
    <property type="entry name" value="TONB_DEPENDENT_REC_2"/>
    <property type="match status" value="1"/>
</dbReference>
<evidence type="ECO:0000256" key="10">
    <source>
        <dbReference type="ARBA" id="ARBA00023077"/>
    </source>
</evidence>
<dbReference type="InterPro" id="IPR037066">
    <property type="entry name" value="Plug_dom_sf"/>
</dbReference>
<dbReference type="InterPro" id="IPR010105">
    <property type="entry name" value="TonB_sidphr_rcpt"/>
</dbReference>
<comment type="caution">
    <text evidence="19">The sequence shown here is derived from an EMBL/GenBank/DDBJ whole genome shotgun (WGS) entry which is preliminary data.</text>
</comment>
<dbReference type="NCBIfam" id="TIGR01783">
    <property type="entry name" value="TonB-siderophor"/>
    <property type="match status" value="1"/>
</dbReference>
<keyword evidence="7" id="KW-0732">Signal</keyword>
<evidence type="ECO:0000256" key="13">
    <source>
        <dbReference type="ARBA" id="ARBA00023237"/>
    </source>
</evidence>